<evidence type="ECO:0000313" key="3">
    <source>
        <dbReference type="EMBL" id="QHS91417.1"/>
    </source>
</evidence>
<dbReference type="AlphaFoldDB" id="A0A6C0BGF6"/>
<sequence>MNAKEYFLGKNGKPSGSNSTSSTPGILGTSFLTPGASLGSTLYTGINSNTSSKLGTYVKQILSYLFGIAIVIFIIMLFVHFFITPVFSLQPGAPGIFVVPGLDDGVLFWNKSSPGILPNKGLPIQNMDYGYSFIIDFFIENPHVHFSKHPRILFRRGGTLHSKPTGDTLLGLVDNYNVIAALLPDTNDLMISILNSDNNTENAIISNIPVQEPFRIGVVIMDYAMEVYVNGHLMKTRSFSAVPKSVKGDIYPISGTESSMAKMRNLKIWSRALTSSEIRYAEPSMSTGNDFGSGQMSTTSSCGELDDFNNVTTDTYDTVSSSIKLFSNTYNK</sequence>
<dbReference type="SUPFAM" id="SSF49899">
    <property type="entry name" value="Concanavalin A-like lectins/glucanases"/>
    <property type="match status" value="1"/>
</dbReference>
<dbReference type="InterPro" id="IPR013320">
    <property type="entry name" value="ConA-like_dom_sf"/>
</dbReference>
<protein>
    <submittedName>
        <fullName evidence="3">Uncharacterized protein</fullName>
    </submittedName>
</protein>
<accession>A0A6C0BGF6</accession>
<feature type="region of interest" description="Disordered" evidence="1">
    <location>
        <begin position="1"/>
        <end position="23"/>
    </location>
</feature>
<dbReference type="Gene3D" id="2.60.120.200">
    <property type="match status" value="1"/>
</dbReference>
<organism evidence="3">
    <name type="scientific">viral metagenome</name>
    <dbReference type="NCBI Taxonomy" id="1070528"/>
    <lineage>
        <taxon>unclassified sequences</taxon>
        <taxon>metagenomes</taxon>
        <taxon>organismal metagenomes</taxon>
    </lineage>
</organism>
<reference evidence="3" key="1">
    <citation type="journal article" date="2020" name="Nature">
        <title>Giant virus diversity and host interactions through global metagenomics.</title>
        <authorList>
            <person name="Schulz F."/>
            <person name="Roux S."/>
            <person name="Paez-Espino D."/>
            <person name="Jungbluth S."/>
            <person name="Walsh D.A."/>
            <person name="Denef V.J."/>
            <person name="McMahon K.D."/>
            <person name="Konstantinidis K.T."/>
            <person name="Eloe-Fadrosh E.A."/>
            <person name="Kyrpides N.C."/>
            <person name="Woyke T."/>
        </authorList>
    </citation>
    <scope>NUCLEOTIDE SEQUENCE</scope>
    <source>
        <strain evidence="3">GVMAG-M-3300013004-44</strain>
    </source>
</reference>
<keyword evidence="2" id="KW-0812">Transmembrane</keyword>
<evidence type="ECO:0000256" key="2">
    <source>
        <dbReference type="SAM" id="Phobius"/>
    </source>
</evidence>
<dbReference type="EMBL" id="MN739160">
    <property type="protein sequence ID" value="QHS91417.1"/>
    <property type="molecule type" value="Genomic_DNA"/>
</dbReference>
<name>A0A6C0BGF6_9ZZZZ</name>
<evidence type="ECO:0000256" key="1">
    <source>
        <dbReference type="SAM" id="MobiDB-lite"/>
    </source>
</evidence>
<keyword evidence="2" id="KW-1133">Transmembrane helix</keyword>
<feature type="transmembrane region" description="Helical" evidence="2">
    <location>
        <begin position="61"/>
        <end position="83"/>
    </location>
</feature>
<feature type="compositionally biased region" description="Low complexity" evidence="1">
    <location>
        <begin position="9"/>
        <end position="23"/>
    </location>
</feature>
<proteinExistence type="predicted"/>
<keyword evidence="2" id="KW-0472">Membrane</keyword>